<dbReference type="InterPro" id="IPR006638">
    <property type="entry name" value="Elp3/MiaA/NifB-like_rSAM"/>
</dbReference>
<comment type="similarity">
    <text evidence="6">Belongs to the radical SAM superfamily. MqnC family.</text>
</comment>
<dbReference type="Pfam" id="PF19288">
    <property type="entry name" value="CofH_C"/>
    <property type="match status" value="1"/>
</dbReference>
<evidence type="ECO:0000256" key="3">
    <source>
        <dbReference type="ARBA" id="ARBA00022723"/>
    </source>
</evidence>
<dbReference type="GeneID" id="46921133"/>
<dbReference type="PROSITE" id="PS51918">
    <property type="entry name" value="RADICAL_SAM"/>
    <property type="match status" value="1"/>
</dbReference>
<feature type="binding site" evidence="8">
    <location>
        <position position="128"/>
    </location>
    <ligand>
        <name>(3R)-3-methyl-D-ornithine</name>
        <dbReference type="ChEBI" id="CHEBI:64642"/>
    </ligand>
</feature>
<evidence type="ECO:0000256" key="1">
    <source>
        <dbReference type="ARBA" id="ARBA00022485"/>
    </source>
</evidence>
<dbReference type="InterPro" id="IPR013785">
    <property type="entry name" value="Aldolase_TIM"/>
</dbReference>
<feature type="binding site" evidence="8">
    <location>
        <position position="302"/>
    </location>
    <ligand>
        <name>(3R)-3-methyl-D-ornithine</name>
        <dbReference type="ChEBI" id="CHEBI:64642"/>
    </ligand>
</feature>
<evidence type="ECO:0000256" key="2">
    <source>
        <dbReference type="ARBA" id="ARBA00022691"/>
    </source>
</evidence>
<dbReference type="NCBIfam" id="TIGR03699">
    <property type="entry name" value="menaquin_MqnC"/>
    <property type="match status" value="1"/>
</dbReference>
<keyword evidence="2 6" id="KW-0949">S-adenosyl-L-methionine</keyword>
<dbReference type="GO" id="GO:0044689">
    <property type="term" value="F:7,8-didemethyl-8-hydroxy-5-deazariboflavin synthase activity"/>
    <property type="evidence" value="ECO:0007669"/>
    <property type="project" value="TreeGrafter"/>
</dbReference>
<evidence type="ECO:0000256" key="5">
    <source>
        <dbReference type="ARBA" id="ARBA00023014"/>
    </source>
</evidence>
<dbReference type="InterPro" id="IPR020050">
    <property type="entry name" value="FO_synthase_su2"/>
</dbReference>
<dbReference type="PANTHER" id="PTHR43076:SF1">
    <property type="entry name" value="LIPOYL SYNTHASE 2"/>
    <property type="match status" value="1"/>
</dbReference>
<feature type="binding site" evidence="6 7">
    <location>
        <position position="56"/>
    </location>
    <ligand>
        <name>[4Fe-4S] cluster</name>
        <dbReference type="ChEBI" id="CHEBI:49883"/>
        <note>4Fe-4S-S-AdoMet</note>
    </ligand>
</feature>
<evidence type="ECO:0000259" key="9">
    <source>
        <dbReference type="PROSITE" id="PS51918"/>
    </source>
</evidence>
<dbReference type="EC" id="1.21.98.1" evidence="6"/>
<dbReference type="EMBL" id="CP015578">
    <property type="protein sequence ID" value="ARQ97405.1"/>
    <property type="molecule type" value="Genomic_DNA"/>
</dbReference>
<name>A0A1X9SMF9_9BACT</name>
<dbReference type="GO" id="GO:0016765">
    <property type="term" value="F:transferase activity, transferring alkyl or aryl (other than methyl) groups"/>
    <property type="evidence" value="ECO:0007669"/>
    <property type="project" value="InterPro"/>
</dbReference>
<dbReference type="SFLD" id="SFLDF00342">
    <property type="entry name" value="cyclic_dehypoxanthine_futalosi"/>
    <property type="match status" value="1"/>
</dbReference>
<dbReference type="InterPro" id="IPR022431">
    <property type="entry name" value="Cyclic_DHFL_synthase_mqnC"/>
</dbReference>
<evidence type="ECO:0000313" key="11">
    <source>
        <dbReference type="Proteomes" id="UP000202031"/>
    </source>
</evidence>
<comment type="pathway">
    <text evidence="6">Quinol/quinone metabolism; menaquinone biosynthesis.</text>
</comment>
<evidence type="ECO:0000256" key="8">
    <source>
        <dbReference type="PIRSR" id="PIRSR004762-2"/>
    </source>
</evidence>
<dbReference type="Gene3D" id="3.20.20.70">
    <property type="entry name" value="Aldolase class I"/>
    <property type="match status" value="1"/>
</dbReference>
<dbReference type="PIRSF" id="PIRSF004762">
    <property type="entry name" value="CHP00423"/>
    <property type="match status" value="1"/>
</dbReference>
<dbReference type="HAMAP" id="MF_00992">
    <property type="entry name" value="MqnC"/>
    <property type="match status" value="1"/>
</dbReference>
<dbReference type="GO" id="GO:0046992">
    <property type="term" value="F:oxidoreductase activity, acting on X-H and Y-H to form an X-Y bond"/>
    <property type="evidence" value="ECO:0007669"/>
    <property type="project" value="UniProtKB-UniRule"/>
</dbReference>
<dbReference type="NCBIfam" id="NF006277">
    <property type="entry name" value="PRK08445.1"/>
    <property type="match status" value="1"/>
</dbReference>
<dbReference type="InterPro" id="IPR034405">
    <property type="entry name" value="F420"/>
</dbReference>
<feature type="binding site" evidence="6 7">
    <location>
        <position position="59"/>
    </location>
    <ligand>
        <name>[4Fe-4S] cluster</name>
        <dbReference type="ChEBI" id="CHEBI:49883"/>
        <note>4Fe-4S-S-AdoMet</note>
    </ligand>
</feature>
<accession>A0A1X9SMF9</accession>
<dbReference type="RefSeq" id="WP_096018044.1">
    <property type="nucleotide sequence ID" value="NZ_CP015578.1"/>
</dbReference>
<keyword evidence="4 6" id="KW-0408">Iron</keyword>
<dbReference type="UniPathway" id="UPA00079"/>
<evidence type="ECO:0000256" key="6">
    <source>
        <dbReference type="HAMAP-Rule" id="MF_00992"/>
    </source>
</evidence>
<organism evidence="10 11">
    <name type="scientific">Campylobacter lanienae NCTC 13004</name>
    <dbReference type="NCBI Taxonomy" id="1031753"/>
    <lineage>
        <taxon>Bacteria</taxon>
        <taxon>Pseudomonadati</taxon>
        <taxon>Campylobacterota</taxon>
        <taxon>Epsilonproteobacteria</taxon>
        <taxon>Campylobacterales</taxon>
        <taxon>Campylobacteraceae</taxon>
        <taxon>Campylobacter</taxon>
    </lineage>
</organism>
<reference evidence="11" key="2">
    <citation type="journal article" date="2017" name="Genome Biol. Evol.">
        <title>Comparative genomic analysis identifies a Campylobacter clade deficient in selenium metabolism.</title>
        <authorList>
            <person name="Miller W.G."/>
            <person name="Yee E."/>
            <person name="Lopes B.S."/>
            <person name="Chapman M.H."/>
            <person name="Huynh S."/>
            <person name="Bono J.L."/>
            <person name="Parker C.T."/>
            <person name="Strachan N.J.C."/>
            <person name="Forbes K.J."/>
        </authorList>
    </citation>
    <scope>NUCLEOTIDE SEQUENCE [LARGE SCALE GENOMIC DNA]</scope>
    <source>
        <strain evidence="11">NCTC 13004</strain>
    </source>
</reference>
<gene>
    <name evidence="6 10" type="primary">mqnC</name>
    <name evidence="10" type="ORF">CLAN_0657</name>
</gene>
<sequence length="348" mass="39541">MSRLSVDDAIKLIKTADLRELGELAFAKKLELHPDKITTFIVDRNINYTNTCWVDCKFCAFYKHVNEDEAYLLSFDEIDKKIDELIEIGGTQILFQGGVHPKLKIDWYEKLVSHIATKYPNIDIHGFSAVEIDYIARVSKISISEVLSRLKTAGLYSIPGAGAEILSDRVRDIISPKKCSSDTWLEVHRQAHKIGVKSTATMMFGTVESDEEIVEHLDKIRNLQDETGGFRAFILWSFQSANTKLIQEIPDIKKQSPNRYLRLLALSRLFLDNFANIQSSWVTQGSYIGQLALKFGANDLGSTMMEENVVKAAGASYRMTQNEMIELIKDIGEFPAKRNTNYDILERF</sequence>
<keyword evidence="5 6" id="KW-0411">Iron-sulfur</keyword>
<evidence type="ECO:0000256" key="7">
    <source>
        <dbReference type="PIRSR" id="PIRSR004762-1"/>
    </source>
</evidence>
<dbReference type="InterPro" id="IPR058240">
    <property type="entry name" value="rSAM_sf"/>
</dbReference>
<evidence type="ECO:0000256" key="4">
    <source>
        <dbReference type="ARBA" id="ARBA00023004"/>
    </source>
</evidence>
<dbReference type="GO" id="GO:0051539">
    <property type="term" value="F:4 iron, 4 sulfur cluster binding"/>
    <property type="evidence" value="ECO:0007669"/>
    <property type="project" value="UniProtKB-KW"/>
</dbReference>
<keyword evidence="1 6" id="KW-0004">4Fe-4S</keyword>
<protein>
    <recommendedName>
        <fullName evidence="6">Cyclic dehypoxanthine futalosine synthase</fullName>
        <shortName evidence="6">Cyclic DHFL synthase</shortName>
        <ecNumber evidence="6">1.21.98.1</ecNumber>
    </recommendedName>
    <alternativeName>
        <fullName evidence="6">Dehypoxanthine futalosine cyclase</fullName>
        <shortName evidence="6">DHFL cyclase</shortName>
    </alternativeName>
    <alternativeName>
        <fullName evidence="6">Menaquinone biosynthetic enzyme MqnC</fullName>
    </alternativeName>
</protein>
<reference evidence="11" key="1">
    <citation type="journal article" date="2017" name="Genome Biol. Evol.">
        <title>Comparative Genomic Analysis Identifies a Campylobacter Clade Deficient in Selenium Metabolism.</title>
        <authorList>
            <person name="Miller W.G."/>
            <person name="Yee E."/>
            <person name="Lopes B.S."/>
            <person name="Chapman M.H."/>
            <person name="Huynh S."/>
            <person name="Bono J.L."/>
            <person name="Parker C.T."/>
            <person name="Strachan N.J.C."/>
            <person name="Forbes K.J."/>
        </authorList>
    </citation>
    <scope>NUCLEOTIDE SEQUENCE [LARGE SCALE GENOMIC DNA]</scope>
    <source>
        <strain evidence="11">NCTC 13004</strain>
    </source>
</reference>
<evidence type="ECO:0000313" key="10">
    <source>
        <dbReference type="EMBL" id="ARQ97405.1"/>
    </source>
</evidence>
<dbReference type="GO" id="GO:0009234">
    <property type="term" value="P:menaquinone biosynthetic process"/>
    <property type="evidence" value="ECO:0007669"/>
    <property type="project" value="UniProtKB-UniRule"/>
</dbReference>
<dbReference type="InterPro" id="IPR007197">
    <property type="entry name" value="rSAM"/>
</dbReference>
<dbReference type="SMART" id="SM00729">
    <property type="entry name" value="Elp3"/>
    <property type="match status" value="1"/>
</dbReference>
<dbReference type="SUPFAM" id="SSF102114">
    <property type="entry name" value="Radical SAM enzymes"/>
    <property type="match status" value="1"/>
</dbReference>
<feature type="binding site" evidence="8">
    <location>
        <position position="164"/>
    </location>
    <ligand>
        <name>S-adenosyl-L-methionine</name>
        <dbReference type="ChEBI" id="CHEBI:59789"/>
    </ligand>
</feature>
<keyword evidence="3 6" id="KW-0479">Metal-binding</keyword>
<dbReference type="SFLD" id="SFLDG01389">
    <property type="entry name" value="menaquinone_synthsis_involved"/>
    <property type="match status" value="1"/>
</dbReference>
<dbReference type="NCBIfam" id="TIGR00423">
    <property type="entry name" value="CofH family radical SAM protein"/>
    <property type="match status" value="1"/>
</dbReference>
<feature type="binding site" evidence="6 7">
    <location>
        <position position="52"/>
    </location>
    <ligand>
        <name>[4Fe-4S] cluster</name>
        <dbReference type="ChEBI" id="CHEBI:49883"/>
        <note>4Fe-4S-S-AdoMet</note>
    </ligand>
</feature>
<dbReference type="GO" id="GO:0005506">
    <property type="term" value="F:iron ion binding"/>
    <property type="evidence" value="ECO:0007669"/>
    <property type="project" value="UniProtKB-UniRule"/>
</dbReference>
<comment type="catalytic activity">
    <reaction evidence="6">
        <text>dehypoxanthine futalosine + S-adenosyl-L-methionine = cyclic dehypoxanthinylfutalosinate + 5'-deoxyadenosine + L-methionine + H(+)</text>
        <dbReference type="Rhea" id="RHEA:33083"/>
        <dbReference type="ChEBI" id="CHEBI:15378"/>
        <dbReference type="ChEBI" id="CHEBI:17319"/>
        <dbReference type="ChEBI" id="CHEBI:57844"/>
        <dbReference type="ChEBI" id="CHEBI:58864"/>
        <dbReference type="ChEBI" id="CHEBI:59789"/>
        <dbReference type="ChEBI" id="CHEBI:64270"/>
        <dbReference type="EC" id="1.21.98.1"/>
    </reaction>
</comment>
<dbReference type="Pfam" id="PF04055">
    <property type="entry name" value="Radical_SAM"/>
    <property type="match status" value="1"/>
</dbReference>
<dbReference type="KEGG" id="clx:CLAN_0657"/>
<feature type="binding site" evidence="8">
    <location>
        <position position="280"/>
    </location>
    <ligand>
        <name>(3R)-3-methyl-D-ornithine</name>
        <dbReference type="ChEBI" id="CHEBI:64642"/>
    </ligand>
</feature>
<dbReference type="Proteomes" id="UP000202031">
    <property type="component" value="Chromosome"/>
</dbReference>
<proteinExistence type="inferred from homology"/>
<feature type="domain" description="Radical SAM core" evidence="9">
    <location>
        <begin position="38"/>
        <end position="275"/>
    </location>
</feature>
<dbReference type="InterPro" id="IPR045567">
    <property type="entry name" value="CofH/MnqC-like_C"/>
</dbReference>
<dbReference type="SFLD" id="SFLDG01064">
    <property type="entry name" value="F420__menaquinone_cofactor_bio"/>
    <property type="match status" value="1"/>
</dbReference>
<comment type="function">
    <text evidence="6">Radical SAM enzyme that catalyzes the cyclization of dehypoxanthine futalosine (DHFL) into cyclic dehypoxanthine futalosine (CDHFL), a step in the biosynthesis of menaquinone (MK, vitamin K2).</text>
</comment>
<keyword evidence="6" id="KW-0474">Menaquinone biosynthesis</keyword>
<dbReference type="SFLD" id="SFLDF00343">
    <property type="entry name" value="aminofutalosine_synthase_(mqnE"/>
    <property type="match status" value="1"/>
</dbReference>
<dbReference type="PANTHER" id="PTHR43076">
    <property type="entry name" value="FO SYNTHASE (COFH)"/>
    <property type="match status" value="1"/>
</dbReference>
<dbReference type="SFLD" id="SFLDS00029">
    <property type="entry name" value="Radical_SAM"/>
    <property type="match status" value="1"/>
</dbReference>
<keyword evidence="6 10" id="KW-0560">Oxidoreductase</keyword>
<dbReference type="CDD" id="cd01335">
    <property type="entry name" value="Radical_SAM"/>
    <property type="match status" value="1"/>
</dbReference>
<comment type="cofactor">
    <cofactor evidence="6 7">
        <name>[4Fe-4S] cluster</name>
        <dbReference type="ChEBI" id="CHEBI:49883"/>
    </cofactor>
    <text evidence="6 7">Binds 1 [4Fe-4S] cluster. The cluster is coordinated with 3 cysteines and an exchangeable S-adenosyl-L-methionine.</text>
</comment>
<feature type="binding site" evidence="8">
    <location>
        <position position="58"/>
    </location>
    <ligand>
        <name>S-adenosyl-L-methionine</name>
        <dbReference type="ChEBI" id="CHEBI:59789"/>
    </ligand>
</feature>
<dbReference type="AlphaFoldDB" id="A0A1X9SMF9"/>